<name>A0A1H3JBS2_9BURK</name>
<accession>A0A1H3JBS2</accession>
<proteinExistence type="predicted"/>
<reference evidence="1 2" key="1">
    <citation type="submission" date="2016-10" db="EMBL/GenBank/DDBJ databases">
        <authorList>
            <person name="de Groot N.N."/>
        </authorList>
    </citation>
    <scope>NUCLEOTIDE SEQUENCE [LARGE SCALE GENOMIC DNA]</scope>
    <source>
        <strain evidence="1 2">LMG 24775</strain>
    </source>
</reference>
<sequence>MDARVVVAKALAADKFAAWCVELPPGCLVALEACGGAHHWARKLRGYGLDARLIAGHFVTRYRMAGKGRKNGAADAAAICEAATRPHMRFVPVKPPAQTLLTTHQLRKPPDSLTQLIPACLGTTV</sequence>
<dbReference type="EMBL" id="FNPE01000004">
    <property type="protein sequence ID" value="SDY37470.1"/>
    <property type="molecule type" value="Genomic_DNA"/>
</dbReference>
<dbReference type="PANTHER" id="PTHR33055:SF3">
    <property type="entry name" value="PUTATIVE TRANSPOSASE FOR IS117-RELATED"/>
    <property type="match status" value="1"/>
</dbReference>
<evidence type="ECO:0008006" key="3">
    <source>
        <dbReference type="Google" id="ProtNLM"/>
    </source>
</evidence>
<protein>
    <recommendedName>
        <fullName evidence="3">Transposase</fullName>
    </recommendedName>
</protein>
<dbReference type="PANTHER" id="PTHR33055">
    <property type="entry name" value="TRANSPOSASE FOR INSERTION SEQUENCE ELEMENT IS1111A"/>
    <property type="match status" value="1"/>
</dbReference>
<dbReference type="InterPro" id="IPR047650">
    <property type="entry name" value="Transpos_IS110"/>
</dbReference>
<dbReference type="Proteomes" id="UP000183417">
    <property type="component" value="Unassembled WGS sequence"/>
</dbReference>
<evidence type="ECO:0000313" key="1">
    <source>
        <dbReference type="EMBL" id="SDY37470.1"/>
    </source>
</evidence>
<gene>
    <name evidence="1" type="ORF">SAMN05421547_104189</name>
</gene>
<evidence type="ECO:0000313" key="2">
    <source>
        <dbReference type="Proteomes" id="UP000183417"/>
    </source>
</evidence>
<organism evidence="1 2">
    <name type="scientific">Delftia lacustris</name>
    <dbReference type="NCBI Taxonomy" id="558537"/>
    <lineage>
        <taxon>Bacteria</taxon>
        <taxon>Pseudomonadati</taxon>
        <taxon>Pseudomonadota</taxon>
        <taxon>Betaproteobacteria</taxon>
        <taxon>Burkholderiales</taxon>
        <taxon>Comamonadaceae</taxon>
        <taxon>Delftia</taxon>
    </lineage>
</organism>
<dbReference type="AlphaFoldDB" id="A0A1H3JBS2"/>